<organism evidence="1 2">
    <name type="scientific">Edaphochlamys debaryana</name>
    <dbReference type="NCBI Taxonomy" id="47281"/>
    <lineage>
        <taxon>Eukaryota</taxon>
        <taxon>Viridiplantae</taxon>
        <taxon>Chlorophyta</taxon>
        <taxon>core chlorophytes</taxon>
        <taxon>Chlorophyceae</taxon>
        <taxon>CS clade</taxon>
        <taxon>Chlamydomonadales</taxon>
        <taxon>Chlamydomonadales incertae sedis</taxon>
        <taxon>Edaphochlamys</taxon>
    </lineage>
</organism>
<comment type="caution">
    <text evidence="1">The sequence shown here is derived from an EMBL/GenBank/DDBJ whole genome shotgun (WGS) entry which is preliminary data.</text>
</comment>
<proteinExistence type="predicted"/>
<name>A0A836BZB8_9CHLO</name>
<keyword evidence="2" id="KW-1185">Reference proteome</keyword>
<accession>A0A836BZB8</accession>
<dbReference type="EMBL" id="JAEHOE010000038">
    <property type="protein sequence ID" value="KAG2493243.1"/>
    <property type="molecule type" value="Genomic_DNA"/>
</dbReference>
<gene>
    <name evidence="1" type="ORF">HYH03_008381</name>
</gene>
<sequence>MAAAAGREHEHGSSEGTQEYLKDIFLQSAGQHNVLLADTIFSSFVSTNLYEGRRYTLDQLLNTAPSCGHARYFKFEHVSITYLATVKVWHGPDGPVMVLKLPNNGFRYMHTAGEQRYRHKCGGWVTLAMPAVSQFFPALFRAVKRRFVKGVFFYNFDHQRMDVQFRPEGWGGPGAGEDREPALEVNFEPGYPYTDDMAQVALL</sequence>
<dbReference type="Proteomes" id="UP000612055">
    <property type="component" value="Unassembled WGS sequence"/>
</dbReference>
<protein>
    <submittedName>
        <fullName evidence="1">Uncharacterized protein</fullName>
    </submittedName>
</protein>
<reference evidence="1" key="1">
    <citation type="journal article" date="2020" name="bioRxiv">
        <title>Comparative genomics of Chlamydomonas.</title>
        <authorList>
            <person name="Craig R.J."/>
            <person name="Hasan A.R."/>
            <person name="Ness R.W."/>
            <person name="Keightley P.D."/>
        </authorList>
    </citation>
    <scope>NUCLEOTIDE SEQUENCE</scope>
    <source>
        <strain evidence="1">CCAP 11/70</strain>
    </source>
</reference>
<dbReference type="OrthoDB" id="526745at2759"/>
<dbReference type="AlphaFoldDB" id="A0A836BZB8"/>
<evidence type="ECO:0000313" key="1">
    <source>
        <dbReference type="EMBL" id="KAG2493243.1"/>
    </source>
</evidence>
<evidence type="ECO:0000313" key="2">
    <source>
        <dbReference type="Proteomes" id="UP000612055"/>
    </source>
</evidence>